<dbReference type="Pfam" id="PF13577">
    <property type="entry name" value="SnoaL_4"/>
    <property type="match status" value="1"/>
</dbReference>
<name>A0A132PT01_9MYCO</name>
<dbReference type="PATRIC" id="fig|59750.3.peg.2535"/>
<dbReference type="SUPFAM" id="SSF54427">
    <property type="entry name" value="NTF2-like"/>
    <property type="match status" value="1"/>
</dbReference>
<dbReference type="Gene3D" id="3.10.450.50">
    <property type="match status" value="1"/>
</dbReference>
<keyword evidence="3" id="KW-1185">Reference proteome</keyword>
<evidence type="ECO:0000313" key="2">
    <source>
        <dbReference type="EMBL" id="KWX25327.1"/>
    </source>
</evidence>
<comment type="caution">
    <text evidence="2">The sequence shown here is derived from an EMBL/GenBank/DDBJ whole genome shotgun (WGS) entry which is preliminary data.</text>
</comment>
<evidence type="ECO:0000313" key="3">
    <source>
        <dbReference type="Proteomes" id="UP000070612"/>
    </source>
</evidence>
<accession>A0A132PT01</accession>
<dbReference type="EMBL" id="LGTW01000002">
    <property type="protein sequence ID" value="KWX25327.1"/>
    <property type="molecule type" value="Genomic_DNA"/>
</dbReference>
<gene>
    <name evidence="2" type="ORF">AFM11_03300</name>
</gene>
<dbReference type="AlphaFoldDB" id="A0A132PT01"/>
<dbReference type="Proteomes" id="UP000070612">
    <property type="component" value="Unassembled WGS sequence"/>
</dbReference>
<dbReference type="InterPro" id="IPR032710">
    <property type="entry name" value="NTF2-like_dom_sf"/>
</dbReference>
<dbReference type="STRING" id="59750.AWC31_21785"/>
<organism evidence="2 3">
    <name type="scientific">Mycolicibacterium wolinskyi</name>
    <dbReference type="NCBI Taxonomy" id="59750"/>
    <lineage>
        <taxon>Bacteria</taxon>
        <taxon>Bacillati</taxon>
        <taxon>Actinomycetota</taxon>
        <taxon>Actinomycetes</taxon>
        <taxon>Mycobacteriales</taxon>
        <taxon>Mycobacteriaceae</taxon>
        <taxon>Mycolicibacterium</taxon>
    </lineage>
</organism>
<sequence>MAEQHSTARIALRALVDEYALASDTADLERFGSLFTVDGEFVTSAPGSTEPVTLRGREQVKFGPSGNQMFEQTFHAVHNHIVDVDGDRAKGITYCTARHLLRNADGSLEVILAPIRYIDDYALTADGWKFARRELEWTWLERRPAQPPEPWW</sequence>
<dbReference type="RefSeq" id="WP_067843951.1">
    <property type="nucleotide sequence ID" value="NZ_JBJZOV010000021.1"/>
</dbReference>
<proteinExistence type="predicted"/>
<dbReference type="InterPro" id="IPR037401">
    <property type="entry name" value="SnoaL-like"/>
</dbReference>
<evidence type="ECO:0000259" key="1">
    <source>
        <dbReference type="Pfam" id="PF13577"/>
    </source>
</evidence>
<protein>
    <recommendedName>
        <fullName evidence="1">SnoaL-like domain-containing protein</fullName>
    </recommendedName>
</protein>
<reference evidence="2 3" key="1">
    <citation type="submission" date="2015-07" db="EMBL/GenBank/DDBJ databases">
        <title>A draft genome sequence of Mycobacterium wolinskyi.</title>
        <authorList>
            <person name="de Man T.J."/>
            <person name="Perry K.A."/>
            <person name="Coulliette A.D."/>
            <person name="Jensen B."/>
            <person name="Toney N.C."/>
            <person name="Limbago B.M."/>
            <person name="Noble-Wang J."/>
        </authorList>
    </citation>
    <scope>NUCLEOTIDE SEQUENCE [LARGE SCALE GENOMIC DNA]</scope>
    <source>
        <strain evidence="2 3">CDC_01</strain>
    </source>
</reference>
<feature type="domain" description="SnoaL-like" evidence="1">
    <location>
        <begin position="5"/>
        <end position="133"/>
    </location>
</feature>